<dbReference type="InterPro" id="IPR020449">
    <property type="entry name" value="Tscrpt_reg_AraC-type_HTH"/>
</dbReference>
<keyword evidence="8" id="KW-1185">Reference proteome</keyword>
<dbReference type="PRINTS" id="PR00032">
    <property type="entry name" value="HTHARAC"/>
</dbReference>
<reference evidence="6" key="2">
    <citation type="submission" date="2016-11" db="EMBL/GenBank/DDBJ databases">
        <authorList>
            <person name="Jaros S."/>
            <person name="Januszkiewicz K."/>
            <person name="Wedrychowicz H."/>
        </authorList>
    </citation>
    <scope>NUCLEOTIDE SEQUENCE [LARGE SCALE GENOMIC DNA]</scope>
    <source>
        <strain evidence="6">DSM 19729</strain>
    </source>
</reference>
<keyword evidence="3" id="KW-0804">Transcription</keyword>
<dbReference type="Proteomes" id="UP000237771">
    <property type="component" value="Unassembled WGS sequence"/>
</dbReference>
<evidence type="ECO:0000259" key="4">
    <source>
        <dbReference type="PROSITE" id="PS01124"/>
    </source>
</evidence>
<dbReference type="AlphaFoldDB" id="A0A1M5P1U3"/>
<dbReference type="PANTHER" id="PTHR43280">
    <property type="entry name" value="ARAC-FAMILY TRANSCRIPTIONAL REGULATOR"/>
    <property type="match status" value="1"/>
</dbReference>
<dbReference type="GO" id="GO:0043565">
    <property type="term" value="F:sequence-specific DNA binding"/>
    <property type="evidence" value="ECO:0007669"/>
    <property type="project" value="InterPro"/>
</dbReference>
<dbReference type="PROSITE" id="PS01124">
    <property type="entry name" value="HTH_ARAC_FAMILY_2"/>
    <property type="match status" value="1"/>
</dbReference>
<dbReference type="EMBL" id="FQWO01000005">
    <property type="protein sequence ID" value="SHG95771.1"/>
    <property type="molecule type" value="Genomic_DNA"/>
</dbReference>
<evidence type="ECO:0000313" key="8">
    <source>
        <dbReference type="Proteomes" id="UP000237771"/>
    </source>
</evidence>
<protein>
    <submittedName>
        <fullName evidence="5">AraC-like DNA-binding protein</fullName>
    </submittedName>
    <submittedName>
        <fullName evidence="6">AraC-type DNA-binding protein</fullName>
    </submittedName>
</protein>
<dbReference type="SMART" id="SM00342">
    <property type="entry name" value="HTH_ARAC"/>
    <property type="match status" value="1"/>
</dbReference>
<name>A0A1M5P1U3_9FLAO</name>
<dbReference type="Gene3D" id="1.10.10.60">
    <property type="entry name" value="Homeodomain-like"/>
    <property type="match status" value="1"/>
</dbReference>
<evidence type="ECO:0000313" key="7">
    <source>
        <dbReference type="Proteomes" id="UP000184384"/>
    </source>
</evidence>
<dbReference type="SUPFAM" id="SSF46689">
    <property type="entry name" value="Homeodomain-like"/>
    <property type="match status" value="1"/>
</dbReference>
<reference evidence="5 8" key="3">
    <citation type="submission" date="2018-03" db="EMBL/GenBank/DDBJ databases">
        <title>Genomic Encyclopedia of Archaeal and Bacterial Type Strains, Phase II (KMG-II): from individual species to whole genera.</title>
        <authorList>
            <person name="Goeker M."/>
        </authorList>
    </citation>
    <scope>NUCLEOTIDE SEQUENCE [LARGE SCALE GENOMIC DNA]</scope>
    <source>
        <strain evidence="5 8">DSM 17797</strain>
    </source>
</reference>
<evidence type="ECO:0000313" key="6">
    <source>
        <dbReference type="EMBL" id="SHG95771.1"/>
    </source>
</evidence>
<dbReference type="Proteomes" id="UP000184384">
    <property type="component" value="Unassembled WGS sequence"/>
</dbReference>
<accession>A0A1M5P1U3</accession>
<evidence type="ECO:0000256" key="1">
    <source>
        <dbReference type="ARBA" id="ARBA00023015"/>
    </source>
</evidence>
<dbReference type="RefSeq" id="WP_072943272.1">
    <property type="nucleotide sequence ID" value="NZ_FQWO01000005.1"/>
</dbReference>
<keyword evidence="2 6" id="KW-0238">DNA-binding</keyword>
<gene>
    <name evidence="5" type="ORF">BC624_105200</name>
    <name evidence="6" type="ORF">SAMN05443373_105200</name>
</gene>
<dbReference type="STRING" id="280093.SAMN05443373_105200"/>
<organism evidence="6 7">
    <name type="scientific">Flavobacterium granuli</name>
    <dbReference type="NCBI Taxonomy" id="280093"/>
    <lineage>
        <taxon>Bacteria</taxon>
        <taxon>Pseudomonadati</taxon>
        <taxon>Bacteroidota</taxon>
        <taxon>Flavobacteriia</taxon>
        <taxon>Flavobacteriales</taxon>
        <taxon>Flavobacteriaceae</taxon>
        <taxon>Flavobacterium</taxon>
    </lineage>
</organism>
<evidence type="ECO:0000313" key="5">
    <source>
        <dbReference type="EMBL" id="PRZ23477.1"/>
    </source>
</evidence>
<dbReference type="InterPro" id="IPR018060">
    <property type="entry name" value="HTH_AraC"/>
</dbReference>
<dbReference type="OrthoDB" id="2666928at2"/>
<dbReference type="PANTHER" id="PTHR43280:SF32">
    <property type="entry name" value="TRANSCRIPTIONAL REGULATORY PROTEIN"/>
    <property type="match status" value="1"/>
</dbReference>
<dbReference type="Pfam" id="PF12833">
    <property type="entry name" value="HTH_18"/>
    <property type="match status" value="1"/>
</dbReference>
<evidence type="ECO:0000256" key="2">
    <source>
        <dbReference type="ARBA" id="ARBA00023125"/>
    </source>
</evidence>
<dbReference type="InterPro" id="IPR009057">
    <property type="entry name" value="Homeodomain-like_sf"/>
</dbReference>
<sequence>MLSNHVQLIIRKASKESTPILISTVEFENTDWQLHSNYFAIVWVHEGAGILETDLMKAKYAKNQIFCFNTYQAFSFHPKQKTSASLLLFHANFFCIETYHHQVGCNGILFNNIYDSSQIIIPEIEELELAMIFSNIRDEIKEEELASNELVFSYLKIFLIKLTRLKSVNGQQETTAITNIPEYLKELIVLINENFQKEHQASFYADKLNISVKTLSKATTKHYQKTISGLLHEKLILKSKWELLHTNTPIKAIANDMGFRDEYYFSRFFKKHIGLSPKHFREEEWKIRKGFLSIP</sequence>
<dbReference type="GO" id="GO:0003700">
    <property type="term" value="F:DNA-binding transcription factor activity"/>
    <property type="evidence" value="ECO:0007669"/>
    <property type="project" value="InterPro"/>
</dbReference>
<reference evidence="7" key="1">
    <citation type="submission" date="2016-11" db="EMBL/GenBank/DDBJ databases">
        <authorList>
            <person name="Varghese N."/>
            <person name="Submissions S."/>
        </authorList>
    </citation>
    <scope>NUCLEOTIDE SEQUENCE [LARGE SCALE GENOMIC DNA]</scope>
    <source>
        <strain evidence="7">DSM 19729</strain>
    </source>
</reference>
<feature type="domain" description="HTH araC/xylS-type" evidence="4">
    <location>
        <begin position="185"/>
        <end position="283"/>
    </location>
</feature>
<keyword evidence="1" id="KW-0805">Transcription regulation</keyword>
<dbReference type="EMBL" id="PVUB01000005">
    <property type="protein sequence ID" value="PRZ23477.1"/>
    <property type="molecule type" value="Genomic_DNA"/>
</dbReference>
<proteinExistence type="predicted"/>
<evidence type="ECO:0000256" key="3">
    <source>
        <dbReference type="ARBA" id="ARBA00023163"/>
    </source>
</evidence>